<reference evidence="1 2" key="1">
    <citation type="submission" date="2020-02" db="EMBL/GenBank/DDBJ databases">
        <title>Paraburkholderia simonii sp. nov. and Paraburkholderia youngii sp. nov. Brazilian and Mexican Mimosa-associated rhizobia.</title>
        <authorList>
            <person name="Mavima L."/>
            <person name="Beukes C.W."/>
            <person name="Chan W.Y."/>
            <person name="Palmer M."/>
            <person name="De Meyer S.E."/>
            <person name="James E.K."/>
            <person name="Venter S.N."/>
            <person name="Steenkamp E.T."/>
        </authorList>
    </citation>
    <scope>NUCLEOTIDE SEQUENCE [LARGE SCALE GENOMIC DNA]</scope>
    <source>
        <strain evidence="1 2">JPY169</strain>
    </source>
</reference>
<dbReference type="EMBL" id="JAALDK010000001">
    <property type="protein sequence ID" value="NUY03223.1"/>
    <property type="molecule type" value="Genomic_DNA"/>
</dbReference>
<dbReference type="PANTHER" id="PTHR46246:SF1">
    <property type="entry name" value="GUANOSINE-3',5'-BIS(DIPHOSPHATE) 3'-PYROPHOSPHOHYDROLASE MESH1"/>
    <property type="match status" value="1"/>
</dbReference>
<dbReference type="Proteomes" id="UP000594380">
    <property type="component" value="Unassembled WGS sequence"/>
</dbReference>
<proteinExistence type="predicted"/>
<accession>A0A7Y6K4Y2</accession>
<dbReference type="AlphaFoldDB" id="A0A7Y6K4Y2"/>
<dbReference type="PANTHER" id="PTHR46246">
    <property type="entry name" value="GUANOSINE-3',5'-BIS(DIPHOSPHATE) 3'-PYROPHOSPHOHYDROLASE MESH1"/>
    <property type="match status" value="1"/>
</dbReference>
<sequence>MPLRRPPRQLEGKPDRARFAAAWLHDTAEDTAVPLSLIETEFGTRVGQLVGELTAISTPEDGDRATRKALDRTHTAQASAAAQTIKAADLISNLSTVEARDPQFAAVYMREKQLLLEVLTKADERLRSDVRAIIEDYFTRQGSDERA</sequence>
<evidence type="ECO:0000313" key="2">
    <source>
        <dbReference type="Proteomes" id="UP000594380"/>
    </source>
</evidence>
<dbReference type="InterPro" id="IPR052194">
    <property type="entry name" value="MESH1"/>
</dbReference>
<dbReference type="SUPFAM" id="SSF109604">
    <property type="entry name" value="HD-domain/PDEase-like"/>
    <property type="match status" value="1"/>
</dbReference>
<protein>
    <submittedName>
        <fullName evidence="1">HD domain-containing protein</fullName>
    </submittedName>
</protein>
<dbReference type="Gene3D" id="1.10.3210.10">
    <property type="entry name" value="Hypothetical protein af1432"/>
    <property type="match status" value="1"/>
</dbReference>
<gene>
    <name evidence="1" type="ORF">G5S42_26760</name>
</gene>
<dbReference type="GO" id="GO:0008893">
    <property type="term" value="F:guanosine-3',5'-bis(diphosphate) 3'-diphosphatase activity"/>
    <property type="evidence" value="ECO:0007669"/>
    <property type="project" value="TreeGrafter"/>
</dbReference>
<name>A0A7Y6K4Y2_9BURK</name>
<evidence type="ECO:0000313" key="1">
    <source>
        <dbReference type="EMBL" id="NUY03223.1"/>
    </source>
</evidence>
<comment type="caution">
    <text evidence="1">The sequence shown here is derived from an EMBL/GenBank/DDBJ whole genome shotgun (WGS) entry which is preliminary data.</text>
</comment>
<organism evidence="1 2">
    <name type="scientific">Paraburkholderia youngii</name>
    <dbReference type="NCBI Taxonomy" id="2782701"/>
    <lineage>
        <taxon>Bacteria</taxon>
        <taxon>Pseudomonadati</taxon>
        <taxon>Pseudomonadota</taxon>
        <taxon>Betaproteobacteria</taxon>
        <taxon>Burkholderiales</taxon>
        <taxon>Burkholderiaceae</taxon>
        <taxon>Paraburkholderia</taxon>
    </lineage>
</organism>